<dbReference type="Proteomes" id="UP000002875">
    <property type="component" value="Chromosome"/>
</dbReference>
<evidence type="ECO:0000313" key="2">
    <source>
        <dbReference type="EMBL" id="AFK02182.1"/>
    </source>
</evidence>
<dbReference type="PANTHER" id="PTHR11091:SF3">
    <property type="entry name" value="2,3-DIKETO-L-GULONATE REDUCTASE"/>
    <property type="match status" value="1"/>
</dbReference>
<keyword evidence="1" id="KW-0560">Oxidoreductase</keyword>
<evidence type="ECO:0000313" key="3">
    <source>
        <dbReference type="Proteomes" id="UP000002875"/>
    </source>
</evidence>
<dbReference type="InterPro" id="IPR043144">
    <property type="entry name" value="Mal/L-sulf/L-lact_DH-like_ah"/>
</dbReference>
<sequence length="339" mass="37067">MSAENNTLVITKNEMFQTFKKILLKHGLEEKKAETCADIFTINSLDGIYTHGVNRFPRFIKYLQGGFVKPDAEPSLVSKFGAIEQWDGNLGPGPLNAIHATERAMSLAAENGIGCVGLANTNHWMRGGTYGWQAAKAGFVFIGWTNTIANMPAWGATDAKLGNNPLVMALPFENEAIVLDMAMSQYSFGAMELAAMKGEKLSVIGGYDVEGNLTDDPNAILKSWRSMPVGYWKGAGLSLLLDILSAVLSGGLSTHEISKEEVEYRLSQVYIAIDVKKLGNHSAITAAVERIIEDYHQSNPISEEKKITFPGERVLNTREKNTASGIPVLKNVWEEILSL</sequence>
<gene>
    <name evidence="2" type="ordered locus">Emtol_1032</name>
</gene>
<reference evidence="2 3" key="1">
    <citation type="submission" date="2011-07" db="EMBL/GenBank/DDBJ databases">
        <title>The complete genome of chromosome of Emticicia oligotrophica DSM 17448.</title>
        <authorList>
            <consortium name="US DOE Joint Genome Institute (JGI-PGF)"/>
            <person name="Lucas S."/>
            <person name="Han J."/>
            <person name="Lapidus A."/>
            <person name="Bruce D."/>
            <person name="Goodwin L."/>
            <person name="Pitluck S."/>
            <person name="Peters L."/>
            <person name="Kyrpides N."/>
            <person name="Mavromatis K."/>
            <person name="Ivanova N."/>
            <person name="Ovchinnikova G."/>
            <person name="Teshima H."/>
            <person name="Detter J.C."/>
            <person name="Tapia R."/>
            <person name="Han C."/>
            <person name="Land M."/>
            <person name="Hauser L."/>
            <person name="Markowitz V."/>
            <person name="Cheng J.-F."/>
            <person name="Hugenholtz P."/>
            <person name="Woyke T."/>
            <person name="Wu D."/>
            <person name="Tindall B."/>
            <person name="Pomrenke H."/>
            <person name="Brambilla E."/>
            <person name="Klenk H.-P."/>
            <person name="Eisen J.A."/>
        </authorList>
    </citation>
    <scope>NUCLEOTIDE SEQUENCE [LARGE SCALE GENOMIC DNA]</scope>
    <source>
        <strain evidence="2 3">DSM 17448</strain>
    </source>
</reference>
<evidence type="ECO:0000256" key="1">
    <source>
        <dbReference type="ARBA" id="ARBA00023002"/>
    </source>
</evidence>
<proteinExistence type="predicted"/>
<dbReference type="InterPro" id="IPR036111">
    <property type="entry name" value="Mal/L-sulfo/L-lacto_DH-like_sf"/>
</dbReference>
<dbReference type="InterPro" id="IPR003767">
    <property type="entry name" value="Malate/L-lactate_DH-like"/>
</dbReference>
<dbReference type="SUPFAM" id="SSF89733">
    <property type="entry name" value="L-sulfolactate dehydrogenase-like"/>
    <property type="match status" value="1"/>
</dbReference>
<dbReference type="Gene3D" id="3.30.1370.60">
    <property type="entry name" value="Hypothetical oxidoreductase yiak, domain 2"/>
    <property type="match status" value="1"/>
</dbReference>
<organism evidence="2 3">
    <name type="scientific">Emticicia oligotrophica (strain DSM 17448 / CIP 109782 / MTCC 6937 / GPTSA100-15)</name>
    <dbReference type="NCBI Taxonomy" id="929562"/>
    <lineage>
        <taxon>Bacteria</taxon>
        <taxon>Pseudomonadati</taxon>
        <taxon>Bacteroidota</taxon>
        <taxon>Cytophagia</taxon>
        <taxon>Cytophagales</taxon>
        <taxon>Leadbetterellaceae</taxon>
        <taxon>Emticicia</taxon>
    </lineage>
</organism>
<keyword evidence="3" id="KW-1185">Reference proteome</keyword>
<dbReference type="NCBIfam" id="NF009750">
    <property type="entry name" value="PRK13260.1"/>
    <property type="match status" value="1"/>
</dbReference>
<dbReference type="InterPro" id="IPR043143">
    <property type="entry name" value="Mal/L-sulf/L-lact_DH-like_NADP"/>
</dbReference>
<dbReference type="Gene3D" id="1.10.1530.10">
    <property type="match status" value="1"/>
</dbReference>
<dbReference type="Pfam" id="PF02615">
    <property type="entry name" value="Ldh_2"/>
    <property type="match status" value="1"/>
</dbReference>
<dbReference type="RefSeq" id="WP_015027882.1">
    <property type="nucleotide sequence ID" value="NC_018748.1"/>
</dbReference>
<dbReference type="EMBL" id="CP002961">
    <property type="protein sequence ID" value="AFK02182.1"/>
    <property type="molecule type" value="Genomic_DNA"/>
</dbReference>
<name>A0ABM5MYI6_EMTOG</name>
<protein>
    <submittedName>
        <fullName evidence="2">Malate/L-lactate dehydrogenase</fullName>
    </submittedName>
</protein>
<dbReference type="PANTHER" id="PTHR11091">
    <property type="entry name" value="OXIDOREDUCTASE-RELATED"/>
    <property type="match status" value="1"/>
</dbReference>
<accession>A0ABM5MYI6</accession>